<dbReference type="GO" id="GO:0030163">
    <property type="term" value="P:protein catabolic process"/>
    <property type="evidence" value="ECO:0007669"/>
    <property type="project" value="InterPro"/>
</dbReference>
<keyword evidence="3" id="KW-0012">Acyltransferase</keyword>
<dbReference type="Proteomes" id="UP000185544">
    <property type="component" value="Chromosome"/>
</dbReference>
<organism evidence="4 5">
    <name type="scientific">Pajaroellobacter abortibovis</name>
    <dbReference type="NCBI Taxonomy" id="1882918"/>
    <lineage>
        <taxon>Bacteria</taxon>
        <taxon>Pseudomonadati</taxon>
        <taxon>Myxococcota</taxon>
        <taxon>Polyangia</taxon>
        <taxon>Polyangiales</taxon>
        <taxon>Polyangiaceae</taxon>
    </lineage>
</organism>
<gene>
    <name evidence="4" type="ORF">BCY86_03620</name>
</gene>
<evidence type="ECO:0000256" key="3">
    <source>
        <dbReference type="ARBA" id="ARBA00023315"/>
    </source>
</evidence>
<dbReference type="Gene3D" id="3.40.630.70">
    <property type="entry name" value="Leucyl/phenylalanyl-tRNA-protein transferase, C-terminal domain"/>
    <property type="match status" value="1"/>
</dbReference>
<accession>A0A1L6MWG3</accession>
<dbReference type="AlphaFoldDB" id="A0A1L6MWG3"/>
<evidence type="ECO:0008006" key="6">
    <source>
        <dbReference type="Google" id="ProtNLM"/>
    </source>
</evidence>
<dbReference type="GO" id="GO:0005737">
    <property type="term" value="C:cytoplasm"/>
    <property type="evidence" value="ECO:0007669"/>
    <property type="project" value="TreeGrafter"/>
</dbReference>
<evidence type="ECO:0000256" key="2">
    <source>
        <dbReference type="ARBA" id="ARBA00022679"/>
    </source>
</evidence>
<proteinExistence type="predicted"/>
<keyword evidence="1" id="KW-0963">Cytoplasm</keyword>
<evidence type="ECO:0000256" key="1">
    <source>
        <dbReference type="ARBA" id="ARBA00022490"/>
    </source>
</evidence>
<dbReference type="InterPro" id="IPR042203">
    <property type="entry name" value="Leu/Phe-tRNA_Trfase_C"/>
</dbReference>
<dbReference type="KEGG" id="pabo:BCY86_03620"/>
<reference evidence="4 5" key="1">
    <citation type="submission" date="2016-08" db="EMBL/GenBank/DDBJ databases">
        <title>Identification and validation of antigenic proteins from Pajaroellobacter abortibovis using de-novo genome sequence assembly and reverse vaccinology.</title>
        <authorList>
            <person name="Welly B.T."/>
            <person name="Miller M.R."/>
            <person name="Stott J.L."/>
            <person name="Blanchard M.T."/>
            <person name="Islas-Trejo A.D."/>
            <person name="O'Rourke S.M."/>
            <person name="Young A.E."/>
            <person name="Medrano J.F."/>
            <person name="Van Eenennaam A.L."/>
        </authorList>
    </citation>
    <scope>NUCLEOTIDE SEQUENCE [LARGE SCALE GENOMIC DNA]</scope>
    <source>
        <strain evidence="4 5">BTF92-0548A/99-0131</strain>
    </source>
</reference>
<dbReference type="PANTHER" id="PTHR30098">
    <property type="entry name" value="LEUCYL/PHENYLALANYL-TRNA--PROTEIN TRANSFERASE"/>
    <property type="match status" value="1"/>
</dbReference>
<keyword evidence="2" id="KW-0808">Transferase</keyword>
<evidence type="ECO:0000313" key="4">
    <source>
        <dbReference type="EMBL" id="APR99866.1"/>
    </source>
</evidence>
<dbReference type="Pfam" id="PF03588">
    <property type="entry name" value="Leu_Phe_trans"/>
    <property type="match status" value="1"/>
</dbReference>
<protein>
    <recommendedName>
        <fullName evidence="6">Leucyl/phenylalanyl-tRNA--protein transferase</fullName>
    </recommendedName>
</protein>
<dbReference type="SUPFAM" id="SSF55729">
    <property type="entry name" value="Acyl-CoA N-acyltransferases (Nat)"/>
    <property type="match status" value="1"/>
</dbReference>
<keyword evidence="5" id="KW-1185">Reference proteome</keyword>
<sequence>MFHRENDASKVVFAGFAEFLQKRGFTLFDVQILTPHLQSLGCIQIPRKEFLHRHRNALLKPVSLTL</sequence>
<evidence type="ECO:0000313" key="5">
    <source>
        <dbReference type="Proteomes" id="UP000185544"/>
    </source>
</evidence>
<dbReference type="InterPro" id="IPR016181">
    <property type="entry name" value="Acyl_CoA_acyltransferase"/>
</dbReference>
<dbReference type="GO" id="GO:0008914">
    <property type="term" value="F:leucyl-tRNA--protein transferase activity"/>
    <property type="evidence" value="ECO:0007669"/>
    <property type="project" value="InterPro"/>
</dbReference>
<dbReference type="EMBL" id="CP016908">
    <property type="protein sequence ID" value="APR99866.1"/>
    <property type="molecule type" value="Genomic_DNA"/>
</dbReference>
<name>A0A1L6MWG3_9BACT</name>
<dbReference type="InterPro" id="IPR004616">
    <property type="entry name" value="Leu/Phe-tRNA_Trfase"/>
</dbReference>
<dbReference type="PANTHER" id="PTHR30098:SF2">
    <property type="entry name" value="LEUCYL_PHENYLALANYL-TRNA--PROTEIN TRANSFERASE"/>
    <property type="match status" value="1"/>
</dbReference>